<sequence length="247" mass="27594">MKKLIKPTATLFLSLGVMHSNATFAGAADYVYTPNVEEGEFEIDFKYGTSGRTDTSPNQKQNVTSLGFGYGVSEKWFSELYLKSEKENGKPAQNVLEFENKFQLTQTGQYPIDIGLITELELPSNGEDPSEFKVGPLFQINSGKMQYNVNLLFEAKFGGNNPAANEVVGQYQLQAKYRLKKAFEFGVQGFGEVGAWDKWLPASQQSHKIGPALFGKIGNIKYNTAYLFGLTKATENRTARLQLEYEF</sequence>
<feature type="signal peptide" evidence="1">
    <location>
        <begin position="1"/>
        <end position="22"/>
    </location>
</feature>
<dbReference type="KEGG" id="htr:EPV75_11515"/>
<evidence type="ECO:0000313" key="3">
    <source>
        <dbReference type="Proteomes" id="UP000285478"/>
    </source>
</evidence>
<keyword evidence="1" id="KW-0732">Signal</keyword>
<evidence type="ECO:0008006" key="4">
    <source>
        <dbReference type="Google" id="ProtNLM"/>
    </source>
</evidence>
<dbReference type="Proteomes" id="UP000285478">
    <property type="component" value="Chromosome"/>
</dbReference>
<organism evidence="2 3">
    <name type="scientific">Hydrogenovibrio thermophilus</name>
    <dbReference type="NCBI Taxonomy" id="265883"/>
    <lineage>
        <taxon>Bacteria</taxon>
        <taxon>Pseudomonadati</taxon>
        <taxon>Pseudomonadota</taxon>
        <taxon>Gammaproteobacteria</taxon>
        <taxon>Thiotrichales</taxon>
        <taxon>Piscirickettsiaceae</taxon>
        <taxon>Hydrogenovibrio</taxon>
    </lineage>
</organism>
<feature type="chain" id="PRO_5019270855" description="Transporter" evidence="1">
    <location>
        <begin position="23"/>
        <end position="247"/>
    </location>
</feature>
<proteinExistence type="predicted"/>
<name>A0A410H5P6_9GAMM</name>
<gene>
    <name evidence="2" type="ORF">EPV75_11515</name>
</gene>
<protein>
    <recommendedName>
        <fullName evidence="4">Transporter</fullName>
    </recommendedName>
</protein>
<dbReference type="EMBL" id="CP035033">
    <property type="protein sequence ID" value="QAB16245.1"/>
    <property type="molecule type" value="Genomic_DNA"/>
</dbReference>
<dbReference type="RefSeq" id="WP_011371515.1">
    <property type="nucleotide sequence ID" value="NZ_CP035033.1"/>
</dbReference>
<reference evidence="2 3" key="1">
    <citation type="journal article" date="2018" name="Environ. Microbiol.">
        <title>Genomes of ubiquitous marine and hypersaline Hydrogenovibrio, Thiomicrorhabdus and Thiomicrospira spp. encode a diversity of mechanisms to sustain chemolithoautotrophy in heterogeneous environments.</title>
        <authorList>
            <person name="Scott K.M."/>
            <person name="Williams J."/>
            <person name="Porter C.M.B."/>
            <person name="Russel S."/>
            <person name="Harmer T.L."/>
            <person name="Paul J.H."/>
            <person name="Antonen K.M."/>
            <person name="Bridges M.K."/>
            <person name="Camper G.J."/>
            <person name="Campla C.K."/>
            <person name="Casella L.G."/>
            <person name="Chase E."/>
            <person name="Conrad J.W."/>
            <person name="Cruz M.C."/>
            <person name="Dunlap D.S."/>
            <person name="Duran L."/>
            <person name="Fahsbender E.M."/>
            <person name="Goldsmith D.B."/>
            <person name="Keeley R.F."/>
            <person name="Kondoff M.R."/>
            <person name="Kussy B.I."/>
            <person name="Lane M.K."/>
            <person name="Lawler S."/>
            <person name="Leigh B.A."/>
            <person name="Lewis C."/>
            <person name="Lostal L.M."/>
            <person name="Marking D."/>
            <person name="Mancera P.A."/>
            <person name="McClenthan E.C."/>
            <person name="McIntyre E.A."/>
            <person name="Mine J.A."/>
            <person name="Modi S."/>
            <person name="Moore B.D."/>
            <person name="Morgan W.A."/>
            <person name="Nelson K.M."/>
            <person name="Nguyen K.N."/>
            <person name="Ogburn N."/>
            <person name="Parrino D.G."/>
            <person name="Pedapudi A.D."/>
            <person name="Pelham R.P."/>
            <person name="Preece A.M."/>
            <person name="Rampersad E.A."/>
            <person name="Richardson J.C."/>
            <person name="Rodgers C.M."/>
            <person name="Schaffer B.L."/>
            <person name="Sheridan N.E."/>
            <person name="Solone M.R."/>
            <person name="Staley Z.R."/>
            <person name="Tabuchi M."/>
            <person name="Waide R.J."/>
            <person name="Wanjugi P.W."/>
            <person name="Young S."/>
            <person name="Clum A."/>
            <person name="Daum C."/>
            <person name="Huntemann M."/>
            <person name="Ivanova N."/>
            <person name="Kyrpides N."/>
            <person name="Mikhailova N."/>
            <person name="Palaniappan K."/>
            <person name="Pillay M."/>
            <person name="Reddy T.B.K."/>
            <person name="Shapiro N."/>
            <person name="Stamatis D."/>
            <person name="Varghese N."/>
            <person name="Woyke T."/>
            <person name="Boden R."/>
            <person name="Freyermuth S.K."/>
            <person name="Kerfeld C.A."/>
        </authorList>
    </citation>
    <scope>NUCLEOTIDE SEQUENCE [LARGE SCALE GENOMIC DNA]</scope>
    <source>
        <strain evidence="2 3">JR-2</strain>
    </source>
</reference>
<evidence type="ECO:0000313" key="2">
    <source>
        <dbReference type="EMBL" id="QAB16245.1"/>
    </source>
</evidence>
<dbReference type="AlphaFoldDB" id="A0A410H5P6"/>
<evidence type="ECO:0000256" key="1">
    <source>
        <dbReference type="SAM" id="SignalP"/>
    </source>
</evidence>
<accession>A0A410H5P6</accession>
<keyword evidence="3" id="KW-1185">Reference proteome</keyword>